<dbReference type="GO" id="GO:0016035">
    <property type="term" value="C:zeta DNA polymerase complex"/>
    <property type="evidence" value="ECO:0007669"/>
    <property type="project" value="TreeGrafter"/>
</dbReference>
<evidence type="ECO:0000259" key="1">
    <source>
        <dbReference type="PROSITE" id="PS50815"/>
    </source>
</evidence>
<dbReference type="SUPFAM" id="SSF56019">
    <property type="entry name" value="The spindle assembly checkpoint protein mad2"/>
    <property type="match status" value="1"/>
</dbReference>
<name>A0A0T6AXK5_9SCAR</name>
<dbReference type="Pfam" id="PF02301">
    <property type="entry name" value="HORMA"/>
    <property type="match status" value="1"/>
</dbReference>
<dbReference type="Proteomes" id="UP000051574">
    <property type="component" value="Unassembled WGS sequence"/>
</dbReference>
<dbReference type="OrthoDB" id="21254at2759"/>
<evidence type="ECO:0000313" key="2">
    <source>
        <dbReference type="EMBL" id="KRT79793.1"/>
    </source>
</evidence>
<dbReference type="InterPro" id="IPR003511">
    <property type="entry name" value="HORMA_dom"/>
</dbReference>
<protein>
    <recommendedName>
        <fullName evidence="1">HORMA domain-containing protein</fullName>
    </recommendedName>
</protein>
<dbReference type="AlphaFoldDB" id="A0A0T6AXK5"/>
<dbReference type="InterPro" id="IPR036570">
    <property type="entry name" value="HORMA_dom_sf"/>
</dbReference>
<reference evidence="2 3" key="1">
    <citation type="submission" date="2015-09" db="EMBL/GenBank/DDBJ databases">
        <title>Draft genome of the scarab beetle Oryctes borbonicus.</title>
        <authorList>
            <person name="Meyer J.M."/>
            <person name="Markov G.V."/>
            <person name="Baskaran P."/>
            <person name="Herrmann M."/>
            <person name="Sommer R.J."/>
            <person name="Roedelsperger C."/>
        </authorList>
    </citation>
    <scope>NUCLEOTIDE SEQUENCE [LARGE SCALE GENOMIC DNA]</scope>
    <source>
        <strain evidence="2">OB123</strain>
        <tissue evidence="2">Whole animal</tissue>
    </source>
</reference>
<keyword evidence="3" id="KW-1185">Reference proteome</keyword>
<dbReference type="Gene3D" id="3.30.900.10">
    <property type="entry name" value="HORMA domain"/>
    <property type="match status" value="1"/>
</dbReference>
<dbReference type="InterPro" id="IPR045091">
    <property type="entry name" value="Mad2-like"/>
</dbReference>
<proteinExistence type="predicted"/>
<comment type="caution">
    <text evidence="2">The sequence shown here is derived from an EMBL/GenBank/DDBJ whole genome shotgun (WGS) entry which is preliminary data.</text>
</comment>
<organism evidence="2 3">
    <name type="scientific">Oryctes borbonicus</name>
    <dbReference type="NCBI Taxonomy" id="1629725"/>
    <lineage>
        <taxon>Eukaryota</taxon>
        <taxon>Metazoa</taxon>
        <taxon>Ecdysozoa</taxon>
        <taxon>Arthropoda</taxon>
        <taxon>Hexapoda</taxon>
        <taxon>Insecta</taxon>
        <taxon>Pterygota</taxon>
        <taxon>Neoptera</taxon>
        <taxon>Endopterygota</taxon>
        <taxon>Coleoptera</taxon>
        <taxon>Polyphaga</taxon>
        <taxon>Scarabaeiformia</taxon>
        <taxon>Scarabaeidae</taxon>
        <taxon>Dynastinae</taxon>
        <taxon>Oryctes</taxon>
    </lineage>
</organism>
<dbReference type="PROSITE" id="PS50815">
    <property type="entry name" value="HORMA"/>
    <property type="match status" value="1"/>
</dbReference>
<evidence type="ECO:0000313" key="3">
    <source>
        <dbReference type="Proteomes" id="UP000051574"/>
    </source>
</evidence>
<dbReference type="EMBL" id="LJIG01022583">
    <property type="protein sequence ID" value="KRT79793.1"/>
    <property type="molecule type" value="Genomic_DNA"/>
</dbReference>
<gene>
    <name evidence="2" type="ORF">AMK59_8001</name>
</gene>
<accession>A0A0T6AXK5</accession>
<dbReference type="PANTHER" id="PTHR11842">
    <property type="entry name" value="MITOTIC SPINDLE ASSEMBLY CHECKPOINT PROTEIN MAD2"/>
    <property type="match status" value="1"/>
</dbReference>
<feature type="non-terminal residue" evidence="2">
    <location>
        <position position="175"/>
    </location>
</feature>
<dbReference type="PANTHER" id="PTHR11842:SF10">
    <property type="entry name" value="MITOTIC SPINDLE ASSEMBLY CHECKPOINT PROTEIN MAD2B"/>
    <property type="match status" value="1"/>
</dbReference>
<sequence length="175" mass="20843">MCGNDDTLKITETADIACEFFEVTIHNILYIRKLYPHQIFKKTKKYGVIVYQSVHPKINEYIAECLKAIHFHLKLKYLKTVCVCILMKNEVTERYIFDIAHSKDGNIEDLYIHLERDFRDFCLKLHTASNYLDRLLNDATFIIQLHVSEYNSIEFNENESFQDFPWVQINLKSWP</sequence>
<feature type="domain" description="HORMA" evidence="1">
    <location>
        <begin position="11"/>
        <end position="175"/>
    </location>
</feature>